<proteinExistence type="predicted"/>
<dbReference type="OrthoDB" id="202529at2157"/>
<evidence type="ECO:0000259" key="1">
    <source>
        <dbReference type="Pfam" id="PF00557"/>
    </source>
</evidence>
<dbReference type="PANTHER" id="PTHR46112">
    <property type="entry name" value="AMINOPEPTIDASE"/>
    <property type="match status" value="1"/>
</dbReference>
<dbReference type="Pfam" id="PF00557">
    <property type="entry name" value="Peptidase_M24"/>
    <property type="match status" value="1"/>
</dbReference>
<reference evidence="3 4" key="1">
    <citation type="journal article" date="2014" name="PLoS Genet.">
        <title>Phylogenetically driven sequencing of extremely halophilic archaea reveals strategies for static and dynamic osmo-response.</title>
        <authorList>
            <person name="Becker E.A."/>
            <person name="Seitzer P.M."/>
            <person name="Tritt A."/>
            <person name="Larsen D."/>
            <person name="Krusor M."/>
            <person name="Yao A.I."/>
            <person name="Wu D."/>
            <person name="Madern D."/>
            <person name="Eisen J.A."/>
            <person name="Darling A.E."/>
            <person name="Facciotti M.T."/>
        </authorList>
    </citation>
    <scope>NUCLEOTIDE SEQUENCE [LARGE SCALE GENOMIC DNA]</scope>
    <source>
        <strain evidence="3 4">JCM 10478</strain>
    </source>
</reference>
<dbReference type="RefSeq" id="WP_006432652.1">
    <property type="nucleotide sequence ID" value="NZ_AOID01000053.1"/>
</dbReference>
<sequence>MDKRERLEAVLESHDLDSVWFARPNSFAWLTGGNSVIDRESDTGVAAIGYDGTDVRLVTNNIEADRIAAEELPDLEASEVSIEQFPWHASSLGEAVAEHVGTDERAAADIEIPGLERIDPSAVRQPLTERDRERYRELGGQTASAVESVCRELQPEDTEHEVASALRIALSARDIEAPVVLVGGSERAQQYRHYTPTEAELGDYALVSVTAERAGLHASCTRTVAFDPPSWLEERHEAAARVETTALAATRAAAEDGGDAGDVFAAVQDAYDAVGYAGEWEHHHQGGAAGFAGREWIATPDHDAPVEAPMAYAWNPTVQGAKSEDTALVTDDEVEVLTATDRWPTTTIDAVDRDLELERHDILDLEA</sequence>
<dbReference type="SUPFAM" id="SSF55920">
    <property type="entry name" value="Creatinase/aminopeptidase"/>
    <property type="match status" value="1"/>
</dbReference>
<feature type="domain" description="Creatinase N-terminal" evidence="2">
    <location>
        <begin position="4"/>
        <end position="106"/>
    </location>
</feature>
<name>L9XR63_9EURY</name>
<dbReference type="AlphaFoldDB" id="L9XR63"/>
<protein>
    <submittedName>
        <fullName evidence="3">Peptidase M24</fullName>
    </submittedName>
</protein>
<dbReference type="Gene3D" id="3.90.230.10">
    <property type="entry name" value="Creatinase/methionine aminopeptidase superfamily"/>
    <property type="match status" value="1"/>
</dbReference>
<dbReference type="CDD" id="cd01066">
    <property type="entry name" value="APP_MetAP"/>
    <property type="match status" value="1"/>
</dbReference>
<comment type="caution">
    <text evidence="3">The sequence shown here is derived from an EMBL/GenBank/DDBJ whole genome shotgun (WGS) entry which is preliminary data.</text>
</comment>
<dbReference type="PANTHER" id="PTHR46112:SF2">
    <property type="entry name" value="XAA-PRO AMINOPEPTIDASE P-RELATED"/>
    <property type="match status" value="1"/>
</dbReference>
<dbReference type="Proteomes" id="UP000011632">
    <property type="component" value="Unassembled WGS sequence"/>
</dbReference>
<dbReference type="Pfam" id="PF01321">
    <property type="entry name" value="Creatinase_N"/>
    <property type="match status" value="1"/>
</dbReference>
<dbReference type="InterPro" id="IPR036005">
    <property type="entry name" value="Creatinase/aminopeptidase-like"/>
</dbReference>
<accession>L9XR63</accession>
<evidence type="ECO:0000259" key="2">
    <source>
        <dbReference type="Pfam" id="PF01321"/>
    </source>
</evidence>
<dbReference type="STRING" id="1227496.C489_17752"/>
<keyword evidence="4" id="KW-1185">Reference proteome</keyword>
<feature type="domain" description="Peptidase M24" evidence="1">
    <location>
        <begin position="134"/>
        <end position="331"/>
    </location>
</feature>
<dbReference type="SUPFAM" id="SSF53092">
    <property type="entry name" value="Creatinase/prolidase N-terminal domain"/>
    <property type="match status" value="1"/>
</dbReference>
<dbReference type="InterPro" id="IPR050659">
    <property type="entry name" value="Peptidase_M24B"/>
</dbReference>
<dbReference type="InterPro" id="IPR029149">
    <property type="entry name" value="Creatin/AminoP/Spt16_N"/>
</dbReference>
<organism evidence="3 4">
    <name type="scientific">Natrinema versiforme JCM 10478</name>
    <dbReference type="NCBI Taxonomy" id="1227496"/>
    <lineage>
        <taxon>Archaea</taxon>
        <taxon>Methanobacteriati</taxon>
        <taxon>Methanobacteriota</taxon>
        <taxon>Stenosarchaea group</taxon>
        <taxon>Halobacteria</taxon>
        <taxon>Halobacteriales</taxon>
        <taxon>Natrialbaceae</taxon>
        <taxon>Natrinema</taxon>
    </lineage>
</organism>
<evidence type="ECO:0000313" key="4">
    <source>
        <dbReference type="Proteomes" id="UP000011632"/>
    </source>
</evidence>
<dbReference type="EMBL" id="AOID01000053">
    <property type="protein sequence ID" value="ELY63916.1"/>
    <property type="molecule type" value="Genomic_DNA"/>
</dbReference>
<dbReference type="InterPro" id="IPR000587">
    <property type="entry name" value="Creatinase_N"/>
</dbReference>
<dbReference type="PATRIC" id="fig|1227496.3.peg.3578"/>
<dbReference type="InterPro" id="IPR000994">
    <property type="entry name" value="Pept_M24"/>
</dbReference>
<gene>
    <name evidence="3" type="ORF">C489_17752</name>
</gene>
<evidence type="ECO:0000313" key="3">
    <source>
        <dbReference type="EMBL" id="ELY63916.1"/>
    </source>
</evidence>